<keyword evidence="1" id="KW-1133">Transmembrane helix</keyword>
<sequence>MGIYQMFILGIIGLLICIVILLNTTYGKALKKMQGMTITMFFAMNIGITAGILFGATFKGDLFLSTIYSILVGVIAGALCGMWFGMISVLEGVMAGMMAGMMGAMLGEMTRVEDSVILIQLFLFFSICTIYFILIFKTSKSSIASGGLWFIKPVGILILTSILLLGGHSAADTFKAIPTNKIQKEHHNEQGNK</sequence>
<comment type="caution">
    <text evidence="2">The sequence shown here is derived from an EMBL/GenBank/DDBJ whole genome shotgun (WGS) entry which is preliminary data.</text>
</comment>
<feature type="transmembrane region" description="Helical" evidence="1">
    <location>
        <begin position="6"/>
        <end position="26"/>
    </location>
</feature>
<feature type="transmembrane region" description="Helical" evidence="1">
    <location>
        <begin position="148"/>
        <end position="166"/>
    </location>
</feature>
<feature type="transmembrane region" description="Helical" evidence="1">
    <location>
        <begin position="70"/>
        <end position="95"/>
    </location>
</feature>
<dbReference type="Proteomes" id="UP000626786">
    <property type="component" value="Unassembled WGS sequence"/>
</dbReference>
<protein>
    <recommendedName>
        <fullName evidence="4">DUF4203 domain-containing protein</fullName>
    </recommendedName>
</protein>
<evidence type="ECO:0000313" key="3">
    <source>
        <dbReference type="Proteomes" id="UP000626786"/>
    </source>
</evidence>
<organism evidence="2 3">
    <name type="scientific">Sporosarcina quadrami</name>
    <dbReference type="NCBI Taxonomy" id="2762234"/>
    <lineage>
        <taxon>Bacteria</taxon>
        <taxon>Bacillati</taxon>
        <taxon>Bacillota</taxon>
        <taxon>Bacilli</taxon>
        <taxon>Bacillales</taxon>
        <taxon>Caryophanaceae</taxon>
        <taxon>Sporosarcina</taxon>
    </lineage>
</organism>
<reference evidence="2 3" key="1">
    <citation type="submission" date="2020-08" db="EMBL/GenBank/DDBJ databases">
        <title>A Genomic Blueprint of the Chicken Gut Microbiome.</title>
        <authorList>
            <person name="Gilroy R."/>
            <person name="Ravi A."/>
            <person name="Getino M."/>
            <person name="Pursley I."/>
            <person name="Horton D.L."/>
            <person name="Alikhan N.-F."/>
            <person name="Baker D."/>
            <person name="Gharbi K."/>
            <person name="Hall N."/>
            <person name="Watson M."/>
            <person name="Adriaenssens E.M."/>
            <person name="Foster-Nyarko E."/>
            <person name="Jarju S."/>
            <person name="Secka A."/>
            <person name="Antonio M."/>
            <person name="Oren A."/>
            <person name="Chaudhuri R."/>
            <person name="La Ragione R.M."/>
            <person name="Hildebrand F."/>
            <person name="Pallen M.J."/>
        </authorList>
    </citation>
    <scope>NUCLEOTIDE SEQUENCE [LARGE SCALE GENOMIC DNA]</scope>
    <source>
        <strain evidence="2 3">Sa2YVA2</strain>
    </source>
</reference>
<feature type="transmembrane region" description="Helical" evidence="1">
    <location>
        <begin position="116"/>
        <end position="136"/>
    </location>
</feature>
<accession>A0ABR8U4P4</accession>
<keyword evidence="3" id="KW-1185">Reference proteome</keyword>
<evidence type="ECO:0000256" key="1">
    <source>
        <dbReference type="SAM" id="Phobius"/>
    </source>
</evidence>
<keyword evidence="1" id="KW-0472">Membrane</keyword>
<proteinExistence type="predicted"/>
<dbReference type="RefSeq" id="WP_191692649.1">
    <property type="nucleotide sequence ID" value="NZ_JACSQN010000001.1"/>
</dbReference>
<evidence type="ECO:0008006" key="4">
    <source>
        <dbReference type="Google" id="ProtNLM"/>
    </source>
</evidence>
<name>A0ABR8U4P4_9BACL</name>
<keyword evidence="1" id="KW-0812">Transmembrane</keyword>
<gene>
    <name evidence="2" type="ORF">H9649_00295</name>
</gene>
<dbReference type="EMBL" id="JACSQN010000001">
    <property type="protein sequence ID" value="MBD7983001.1"/>
    <property type="molecule type" value="Genomic_DNA"/>
</dbReference>
<evidence type="ECO:0000313" key="2">
    <source>
        <dbReference type="EMBL" id="MBD7983001.1"/>
    </source>
</evidence>
<feature type="transmembrane region" description="Helical" evidence="1">
    <location>
        <begin position="38"/>
        <end position="58"/>
    </location>
</feature>